<dbReference type="AlphaFoldDB" id="A0A1G5WBJ1"/>
<accession>A0A1G5WBJ1</accession>
<sequence length="308" mass="32146">MKNNFTKLSLALVLLLVTTATFAQNVIVDTKKSYPGINKIEVDSGWLTVSYVGGSGSQVNVEAYLESNDSNQDIIFVTVGDVLKITHTKKQSNYNWNSKNKGYIKISGPQAIALDLKGSSGNISVENVKNENTSLRVSSGNLTAKNLQGNLSIRATSGNLNVSNVDGNVTAGITSGNANFNGIKGDLAYESTSGSLEANQVGGEINIGLTSGNAKLNDIGKLGTIKFTSGNIKATNAGLGENTRLSGSSGNFNIQTPSNLKDFNFSLKASSGNLKVGGVNTGKTLELDNGSGSWVRGNITSGNITIVN</sequence>
<keyword evidence="4" id="KW-1185">Reference proteome</keyword>
<keyword evidence="1" id="KW-0732">Signal</keyword>
<feature type="chain" id="PRO_5011488912" evidence="1">
    <location>
        <begin position="24"/>
        <end position="308"/>
    </location>
</feature>
<dbReference type="Proteomes" id="UP000198756">
    <property type="component" value="Unassembled WGS sequence"/>
</dbReference>
<reference evidence="4" key="1">
    <citation type="submission" date="2016-10" db="EMBL/GenBank/DDBJ databases">
        <authorList>
            <person name="Varghese N."/>
            <person name="Submissions S."/>
        </authorList>
    </citation>
    <scope>NUCLEOTIDE SEQUENCE [LARGE SCALE GENOMIC DNA]</scope>
    <source>
        <strain evidence="4">DSM 22703</strain>
    </source>
</reference>
<dbReference type="STRING" id="279824.SAMN03080617_01006"/>
<evidence type="ECO:0000313" key="3">
    <source>
        <dbReference type="EMBL" id="SDA55509.1"/>
    </source>
</evidence>
<name>A0A1G5WBJ1_9BACT</name>
<feature type="domain" description="DUF4097" evidence="2">
    <location>
        <begin position="37"/>
        <end position="306"/>
    </location>
</feature>
<feature type="signal peptide" evidence="1">
    <location>
        <begin position="1"/>
        <end position="23"/>
    </location>
</feature>
<evidence type="ECO:0000256" key="1">
    <source>
        <dbReference type="SAM" id="SignalP"/>
    </source>
</evidence>
<organism evidence="3 4">
    <name type="scientific">Algoriphagus alkaliphilus</name>
    <dbReference type="NCBI Taxonomy" id="279824"/>
    <lineage>
        <taxon>Bacteria</taxon>
        <taxon>Pseudomonadati</taxon>
        <taxon>Bacteroidota</taxon>
        <taxon>Cytophagia</taxon>
        <taxon>Cytophagales</taxon>
        <taxon>Cyclobacteriaceae</taxon>
        <taxon>Algoriphagus</taxon>
    </lineage>
</organism>
<gene>
    <name evidence="3" type="ORF">SAMN03080617_01006</name>
</gene>
<proteinExistence type="predicted"/>
<evidence type="ECO:0000313" key="4">
    <source>
        <dbReference type="Proteomes" id="UP000198756"/>
    </source>
</evidence>
<dbReference type="Pfam" id="PF13349">
    <property type="entry name" value="DUF4097"/>
    <property type="match status" value="1"/>
</dbReference>
<dbReference type="OrthoDB" id="838235at2"/>
<dbReference type="EMBL" id="FMXE01000006">
    <property type="protein sequence ID" value="SDA55509.1"/>
    <property type="molecule type" value="Genomic_DNA"/>
</dbReference>
<evidence type="ECO:0000259" key="2">
    <source>
        <dbReference type="Pfam" id="PF13349"/>
    </source>
</evidence>
<dbReference type="RefSeq" id="WP_092728854.1">
    <property type="nucleotide sequence ID" value="NZ_FMXE01000006.1"/>
</dbReference>
<dbReference type="InterPro" id="IPR025164">
    <property type="entry name" value="Toastrack_DUF4097"/>
</dbReference>
<protein>
    <submittedName>
        <fullName evidence="3">DUF4097 and DUF4098 domain-containing protein YvlB</fullName>
    </submittedName>
</protein>